<feature type="region of interest" description="Disordered" evidence="1">
    <location>
        <begin position="25"/>
        <end position="47"/>
    </location>
</feature>
<accession>A0A484MPR1</accession>
<keyword evidence="3" id="KW-1185">Reference proteome</keyword>
<name>A0A484MPR1_9ASTE</name>
<sequence length="130" mass="14438">MRWKKQPGRPKNLCELSTLISSTTNDSAAGVAAHRRSPFPSQPSSPSLQPLFHLRWKSAIIADELQRRHAERWTSPELPASFLAVDCSAASRCSPPSSCRYATVAGVRHRRRIRPLPRVDIAGRLTSTPD</sequence>
<organism evidence="2 3">
    <name type="scientific">Cuscuta campestris</name>
    <dbReference type="NCBI Taxonomy" id="132261"/>
    <lineage>
        <taxon>Eukaryota</taxon>
        <taxon>Viridiplantae</taxon>
        <taxon>Streptophyta</taxon>
        <taxon>Embryophyta</taxon>
        <taxon>Tracheophyta</taxon>
        <taxon>Spermatophyta</taxon>
        <taxon>Magnoliopsida</taxon>
        <taxon>eudicotyledons</taxon>
        <taxon>Gunneridae</taxon>
        <taxon>Pentapetalae</taxon>
        <taxon>asterids</taxon>
        <taxon>lamiids</taxon>
        <taxon>Solanales</taxon>
        <taxon>Convolvulaceae</taxon>
        <taxon>Cuscuteae</taxon>
        <taxon>Cuscuta</taxon>
        <taxon>Cuscuta subgen. Grammica</taxon>
        <taxon>Cuscuta sect. Cleistogrammica</taxon>
    </lineage>
</organism>
<evidence type="ECO:0000313" key="3">
    <source>
        <dbReference type="Proteomes" id="UP000595140"/>
    </source>
</evidence>
<dbReference type="AlphaFoldDB" id="A0A484MPR1"/>
<feature type="compositionally biased region" description="Low complexity" evidence="1">
    <location>
        <begin position="38"/>
        <end position="47"/>
    </location>
</feature>
<gene>
    <name evidence="2" type="ORF">CCAM_LOCUS31804</name>
</gene>
<dbReference type="Proteomes" id="UP000595140">
    <property type="component" value="Unassembled WGS sequence"/>
</dbReference>
<reference evidence="2 3" key="1">
    <citation type="submission" date="2018-04" db="EMBL/GenBank/DDBJ databases">
        <authorList>
            <person name="Vogel A."/>
        </authorList>
    </citation>
    <scope>NUCLEOTIDE SEQUENCE [LARGE SCALE GENOMIC DNA]</scope>
</reference>
<proteinExistence type="predicted"/>
<protein>
    <submittedName>
        <fullName evidence="2">Uncharacterized protein</fullName>
    </submittedName>
</protein>
<evidence type="ECO:0000256" key="1">
    <source>
        <dbReference type="SAM" id="MobiDB-lite"/>
    </source>
</evidence>
<dbReference type="EMBL" id="OOIL02003925">
    <property type="protein sequence ID" value="VFQ90028.1"/>
    <property type="molecule type" value="Genomic_DNA"/>
</dbReference>
<evidence type="ECO:0000313" key="2">
    <source>
        <dbReference type="EMBL" id="VFQ90028.1"/>
    </source>
</evidence>